<keyword evidence="12" id="KW-0482">Metalloprotease</keyword>
<feature type="region of interest" description="Disordered" evidence="16">
    <location>
        <begin position="344"/>
        <end position="367"/>
    </location>
</feature>
<dbReference type="GO" id="GO:0006508">
    <property type="term" value="P:proteolysis"/>
    <property type="evidence" value="ECO:0007669"/>
    <property type="project" value="UniProtKB-KW"/>
</dbReference>
<protein>
    <recommendedName>
        <fullName evidence="4">deuterolysin</fullName>
        <ecNumber evidence="4">3.4.24.39</ecNumber>
    </recommendedName>
</protein>
<feature type="active site" evidence="14">
    <location>
        <position position="180"/>
    </location>
</feature>
<proteinExistence type="inferred from homology"/>
<organism evidence="19 20">
    <name type="scientific">Metarhizium anisopliae BRIP 53293</name>
    <dbReference type="NCBI Taxonomy" id="1291518"/>
    <lineage>
        <taxon>Eukaryota</taxon>
        <taxon>Fungi</taxon>
        <taxon>Dikarya</taxon>
        <taxon>Ascomycota</taxon>
        <taxon>Pezizomycotina</taxon>
        <taxon>Sordariomycetes</taxon>
        <taxon>Hypocreomycetidae</taxon>
        <taxon>Hypocreales</taxon>
        <taxon>Clavicipitaceae</taxon>
        <taxon>Metarhizium</taxon>
    </lineage>
</organism>
<feature type="binding site" evidence="15">
    <location>
        <position position="179"/>
    </location>
    <ligand>
        <name>Zn(2+)</name>
        <dbReference type="ChEBI" id="CHEBI:29105"/>
        <note>catalytic</note>
    </ligand>
</feature>
<keyword evidence="20" id="KW-1185">Reference proteome</keyword>
<evidence type="ECO:0000256" key="15">
    <source>
        <dbReference type="PIRSR" id="PIRSR601384-2"/>
    </source>
</evidence>
<dbReference type="EC" id="3.4.24.39" evidence="4"/>
<evidence type="ECO:0000256" key="7">
    <source>
        <dbReference type="ARBA" id="ARBA00022685"/>
    </source>
</evidence>
<evidence type="ECO:0000313" key="19">
    <source>
        <dbReference type="EMBL" id="KJK77293.1"/>
    </source>
</evidence>
<evidence type="ECO:0000256" key="2">
    <source>
        <dbReference type="ARBA" id="ARBA00004613"/>
    </source>
</evidence>
<dbReference type="PANTHER" id="PTHR37016:SF3">
    <property type="entry name" value="NEUTRAL PROTEASE 2-RELATED"/>
    <property type="match status" value="1"/>
</dbReference>
<evidence type="ECO:0000256" key="1">
    <source>
        <dbReference type="ARBA" id="ARBA00001187"/>
    </source>
</evidence>
<sequence length="603" mass="64782">MKFSSLILFSGATLAAALAPPIRPGQGAAVGTSPRSDIHSRAYLEARAKVDPKCDSKQKKDIKKALDVCRKIAKAAAAAARTGDAARLETYFHTSDQAFRNRIATLYDDIAQECKDGKDGLLTISCDAADAQCPNPEDPNTVAYFTRGTDTVTLCPAALARPVKPKRCGERSLAGVLIHEFSHALSSSLVVDHRYGRFESTQLTRDQALGNADTFQWFAIDAYLNCPAPTADSPPTSEPVAGPSGLCQQHVSKALEPTRAKSKGKKLLLSEVVPDVQQALCTARPADQPPANTATDATRCNEGVSELLQVFDEVPENELSEYLASEDIVKDMCFEPSVHNNMPGFAADQDGLNETQPPSEPAPELDQSSWPRFVEQVQQQFNIAEQQLRTYLDAGIQSLRDNYPDVYRLLERTFPLAINVLREMATAQIRFTSCLPDKPRSSRRLKARADQDVCKKVLAAIGQPAPAGSPPDKTPVPPPTTPSEQKDSEDSTALALAIGVPVTAVTVAFFTTGDGAALIASVATSLGISTEVGSVAEAVTAALSRVTSSLTQVTRQAVQRIIGRVSRLGHRVANPLLRQITSRALRSATVRASERIPLLSFSG</sequence>
<dbReference type="Proteomes" id="UP000054544">
    <property type="component" value="Unassembled WGS sequence"/>
</dbReference>
<dbReference type="Pfam" id="PF14521">
    <property type="entry name" value="Aspzincin_M35"/>
    <property type="match status" value="1"/>
</dbReference>
<name>A0A0D9NU43_METAN</name>
<evidence type="ECO:0000256" key="3">
    <source>
        <dbReference type="ARBA" id="ARBA00010279"/>
    </source>
</evidence>
<dbReference type="OrthoDB" id="4939891at2759"/>
<evidence type="ECO:0000256" key="16">
    <source>
        <dbReference type="SAM" id="MobiDB-lite"/>
    </source>
</evidence>
<accession>A0A0D9NU43</accession>
<evidence type="ECO:0000256" key="11">
    <source>
        <dbReference type="ARBA" id="ARBA00022833"/>
    </source>
</evidence>
<evidence type="ECO:0000256" key="13">
    <source>
        <dbReference type="ARBA" id="ARBA00023145"/>
    </source>
</evidence>
<evidence type="ECO:0000259" key="18">
    <source>
        <dbReference type="SMART" id="SM01351"/>
    </source>
</evidence>
<feature type="compositionally biased region" description="Pro residues" evidence="16">
    <location>
        <begin position="467"/>
        <end position="481"/>
    </location>
</feature>
<keyword evidence="5" id="KW-0964">Secreted</keyword>
<feature type="region of interest" description="Disordered" evidence="16">
    <location>
        <begin position="461"/>
        <end position="490"/>
    </location>
</feature>
<feature type="binding site" evidence="15">
    <location>
        <position position="192"/>
    </location>
    <ligand>
        <name>Zn(2+)</name>
        <dbReference type="ChEBI" id="CHEBI:29105"/>
        <note>catalytic</note>
    </ligand>
</feature>
<keyword evidence="6" id="KW-0645">Protease</keyword>
<dbReference type="PRINTS" id="PR00768">
    <property type="entry name" value="DEUTEROLYSIN"/>
</dbReference>
<dbReference type="CDD" id="cd11008">
    <property type="entry name" value="M35_deuterolysin_like"/>
    <property type="match status" value="1"/>
</dbReference>
<dbReference type="InterPro" id="IPR050414">
    <property type="entry name" value="Fungal_M35_metalloproteases"/>
</dbReference>
<evidence type="ECO:0000256" key="6">
    <source>
        <dbReference type="ARBA" id="ARBA00022670"/>
    </source>
</evidence>
<dbReference type="SUPFAM" id="SSF55486">
    <property type="entry name" value="Metalloproteases ('zincins'), catalytic domain"/>
    <property type="match status" value="1"/>
</dbReference>
<comment type="catalytic activity">
    <reaction evidence="1">
        <text>Preferential cleavage of bonds with hydrophobic residues in P1'. Also 3-Asn-|-Gln-4 and 8-Gly-|-Ser-9 bonds in insulin B chain.</text>
        <dbReference type="EC" id="3.4.24.39"/>
    </reaction>
</comment>
<evidence type="ECO:0000256" key="9">
    <source>
        <dbReference type="ARBA" id="ARBA00022729"/>
    </source>
</evidence>
<evidence type="ECO:0000256" key="12">
    <source>
        <dbReference type="ARBA" id="ARBA00023049"/>
    </source>
</evidence>
<evidence type="ECO:0000256" key="14">
    <source>
        <dbReference type="PIRSR" id="PIRSR601384-1"/>
    </source>
</evidence>
<reference evidence="20" key="1">
    <citation type="journal article" date="2014" name="BMC Genomics">
        <title>The genome sequence of the biocontrol fungus Metarhizium anisopliae and comparative genomics of Metarhizium species.</title>
        <authorList>
            <person name="Pattemore J.A."/>
            <person name="Hane J.K."/>
            <person name="Williams A.H."/>
            <person name="Wilson B.A."/>
            <person name="Stodart B.J."/>
            <person name="Ash G.J."/>
        </authorList>
    </citation>
    <scope>NUCLEOTIDE SEQUENCE [LARGE SCALE GENOMIC DNA]</scope>
    <source>
        <strain evidence="20">BRIP 53293</strain>
    </source>
</reference>
<dbReference type="GO" id="GO:0046872">
    <property type="term" value="F:metal ion binding"/>
    <property type="evidence" value="ECO:0007669"/>
    <property type="project" value="UniProtKB-KW"/>
</dbReference>
<feature type="signal peptide" evidence="17">
    <location>
        <begin position="1"/>
        <end position="17"/>
    </location>
</feature>
<dbReference type="SMART" id="SM01351">
    <property type="entry name" value="Aspzincin_M35"/>
    <property type="match status" value="1"/>
</dbReference>
<evidence type="ECO:0000313" key="20">
    <source>
        <dbReference type="Proteomes" id="UP000054544"/>
    </source>
</evidence>
<evidence type="ECO:0000256" key="8">
    <source>
        <dbReference type="ARBA" id="ARBA00022723"/>
    </source>
</evidence>
<keyword evidence="11 15" id="KW-0862">Zinc</keyword>
<dbReference type="InterPro" id="IPR029463">
    <property type="entry name" value="Lys_MEP"/>
</dbReference>
<dbReference type="InterPro" id="IPR024079">
    <property type="entry name" value="MetalloPept_cat_dom_sf"/>
</dbReference>
<comment type="subcellular location">
    <subcellularLocation>
        <location evidence="2">Secreted</location>
    </subcellularLocation>
</comment>
<dbReference type="Gene3D" id="3.40.390.10">
    <property type="entry name" value="Collagenase (Catalytic Domain)"/>
    <property type="match status" value="1"/>
</dbReference>
<feature type="chain" id="PRO_5007008375" description="deuterolysin" evidence="17">
    <location>
        <begin position="18"/>
        <end position="603"/>
    </location>
</feature>
<feature type="binding site" evidence="15">
    <location>
        <position position="183"/>
    </location>
    <ligand>
        <name>Zn(2+)</name>
        <dbReference type="ChEBI" id="CHEBI:29105"/>
        <note>catalytic</note>
    </ligand>
</feature>
<dbReference type="PANTHER" id="PTHR37016">
    <property type="match status" value="1"/>
</dbReference>
<feature type="domain" description="Lysine-specific metallo-endopeptidase" evidence="18">
    <location>
        <begin position="76"/>
        <end position="220"/>
    </location>
</feature>
<keyword evidence="8 15" id="KW-0479">Metal-binding</keyword>
<keyword evidence="7" id="KW-0165">Cleavage on pair of basic residues</keyword>
<evidence type="ECO:0000256" key="10">
    <source>
        <dbReference type="ARBA" id="ARBA00022801"/>
    </source>
</evidence>
<comment type="cofactor">
    <cofactor evidence="15">
        <name>Zn(2+)</name>
        <dbReference type="ChEBI" id="CHEBI:29105"/>
    </cofactor>
    <text evidence="15">Binds 1 zinc ion per subunit.</text>
</comment>
<dbReference type="AlphaFoldDB" id="A0A0D9NU43"/>
<evidence type="ECO:0000256" key="5">
    <source>
        <dbReference type="ARBA" id="ARBA00022525"/>
    </source>
</evidence>
<comment type="similarity">
    <text evidence="3">Belongs to the peptidase M35 family.</text>
</comment>
<evidence type="ECO:0000256" key="17">
    <source>
        <dbReference type="SAM" id="SignalP"/>
    </source>
</evidence>
<gene>
    <name evidence="19" type="ORF">H634G_07032</name>
</gene>
<dbReference type="InterPro" id="IPR001384">
    <property type="entry name" value="Peptidase_M35"/>
</dbReference>
<evidence type="ECO:0000256" key="4">
    <source>
        <dbReference type="ARBA" id="ARBA00012431"/>
    </source>
</evidence>
<dbReference type="GO" id="GO:0004222">
    <property type="term" value="F:metalloendopeptidase activity"/>
    <property type="evidence" value="ECO:0007669"/>
    <property type="project" value="InterPro"/>
</dbReference>
<keyword evidence="10" id="KW-0378">Hydrolase</keyword>
<dbReference type="GO" id="GO:0005576">
    <property type="term" value="C:extracellular region"/>
    <property type="evidence" value="ECO:0007669"/>
    <property type="project" value="UniProtKB-SubCell"/>
</dbReference>
<keyword evidence="13" id="KW-0865">Zymogen</keyword>
<keyword evidence="9 17" id="KW-0732">Signal</keyword>
<dbReference type="EMBL" id="KE384738">
    <property type="protein sequence ID" value="KJK77293.1"/>
    <property type="molecule type" value="Genomic_DNA"/>
</dbReference>